<proteinExistence type="predicted"/>
<organism evidence="1">
    <name type="scientific">Klebsiella pneumoniae</name>
    <dbReference type="NCBI Taxonomy" id="573"/>
    <lineage>
        <taxon>Bacteria</taxon>
        <taxon>Pseudomonadati</taxon>
        <taxon>Pseudomonadota</taxon>
        <taxon>Gammaproteobacteria</taxon>
        <taxon>Enterobacterales</taxon>
        <taxon>Enterobacteriaceae</taxon>
        <taxon>Klebsiella/Raoultella group</taxon>
        <taxon>Klebsiella</taxon>
        <taxon>Klebsiella pneumoniae complex</taxon>
    </lineage>
</organism>
<dbReference type="AlphaFoldDB" id="A0A4P0Y4N4"/>
<sequence>MSRLTAVIIAITILLASNVISWRSGWSSHADHINAQASKKREKAESTIKPVEEKAATANEAGKVIYKTITRDVVKYVQSPNRIVCRFDDDAVQLRQRAIDAANSIPGFDEARRAKQVTPRRTATKICQADIESTQCLRQLRLDKYRWQAIIKR</sequence>
<protein>
    <submittedName>
        <fullName evidence="1">Uncharacterized protein</fullName>
    </submittedName>
</protein>
<dbReference type="EMBL" id="CABDVL010000003">
    <property type="protein sequence ID" value="VTM54586.1"/>
    <property type="molecule type" value="Genomic_DNA"/>
</dbReference>
<evidence type="ECO:0000313" key="1">
    <source>
        <dbReference type="EMBL" id="VTM54586.1"/>
    </source>
</evidence>
<gene>
    <name evidence="1" type="ORF">NCTC9183_03099</name>
</gene>
<accession>A0A4P0Y4N4</accession>
<name>A0A4P0Y4N4_KLEPN</name>
<dbReference type="Proteomes" id="UP000507695">
    <property type="component" value="Unassembled WGS sequence"/>
</dbReference>
<reference evidence="1" key="1">
    <citation type="submission" date="2019-04" db="EMBL/GenBank/DDBJ databases">
        <authorList>
            <consortium name="Pathogen Informatics"/>
        </authorList>
    </citation>
    <scope>NUCLEOTIDE SEQUENCE</scope>
    <source>
        <strain evidence="1">NCTC9183</strain>
    </source>
</reference>